<dbReference type="Gene3D" id="3.30.360.10">
    <property type="entry name" value="Dihydrodipicolinate Reductase, domain 2"/>
    <property type="match status" value="1"/>
</dbReference>
<dbReference type="InterPro" id="IPR036291">
    <property type="entry name" value="NAD(P)-bd_dom_sf"/>
</dbReference>
<dbReference type="EMBL" id="FCOK02000012">
    <property type="protein sequence ID" value="SAL29451.1"/>
    <property type="molecule type" value="Genomic_DNA"/>
</dbReference>
<dbReference type="AlphaFoldDB" id="A0A158GC87"/>
<evidence type="ECO:0000313" key="5">
    <source>
        <dbReference type="Proteomes" id="UP000054683"/>
    </source>
</evidence>
<dbReference type="Gene3D" id="3.40.50.720">
    <property type="entry name" value="NAD(P)-binding Rossmann-like Domain"/>
    <property type="match status" value="1"/>
</dbReference>
<dbReference type="Pfam" id="PF22685">
    <property type="entry name" value="Gal80p_C-like"/>
    <property type="match status" value="1"/>
</dbReference>
<evidence type="ECO:0000259" key="2">
    <source>
        <dbReference type="Pfam" id="PF01408"/>
    </source>
</evidence>
<proteinExistence type="predicted"/>
<dbReference type="GO" id="GO:0016491">
    <property type="term" value="F:oxidoreductase activity"/>
    <property type="evidence" value="ECO:0007669"/>
    <property type="project" value="UniProtKB-KW"/>
</dbReference>
<dbReference type="PANTHER" id="PTHR43818:SF11">
    <property type="entry name" value="BCDNA.GH03377"/>
    <property type="match status" value="1"/>
</dbReference>
<sequence>MEKRSRVGIVGLSAERGWATMAHIPALRALADVFEIAGVANTSLASAQAAAAAFDIPRAFANVAELVASPDIDVVVVTVKVPYHREVVAAALAAGKNVYCEWPLGNGLAEATELASLANETKTRAVVGTQAIASPEVQFIRKLVADGYVGEVLSSTYISAGVSWGEHIPRGDAYAMDSKNGATLLSVIGGHAIVAVQSVLGPIREVDAVLSQRRQTVSAIETGESIPMKTPDHVMINAVLESGAPLSLQLRGGLPRGIKLLWEINGTEGDLRITAAIEQAPVVNISPLRVEAGRKGEDGYVELEIPQSYDFGLEDAVAARNVAGIYRLMADDLRLGTHVAPSFDDALGIHKVLSAIEQSDETGRRVRVG</sequence>
<name>A0A158GC87_9BURK</name>
<dbReference type="InterPro" id="IPR050463">
    <property type="entry name" value="Gfo/Idh/MocA_oxidrdct_glycsds"/>
</dbReference>
<evidence type="ECO:0000256" key="1">
    <source>
        <dbReference type="ARBA" id="ARBA00023002"/>
    </source>
</evidence>
<dbReference type="RefSeq" id="WP_062084991.1">
    <property type="nucleotide sequence ID" value="NZ_FCOK02000012.1"/>
</dbReference>
<reference evidence="4 5" key="1">
    <citation type="submission" date="2016-01" db="EMBL/GenBank/DDBJ databases">
        <authorList>
            <person name="Oliw E.H."/>
        </authorList>
    </citation>
    <scope>NUCLEOTIDE SEQUENCE [LARGE SCALE GENOMIC DNA]</scope>
    <source>
        <strain evidence="4">LMG 27134</strain>
    </source>
</reference>
<dbReference type="OrthoDB" id="9781031at2"/>
<gene>
    <name evidence="4" type="ORF">AWB69_02320</name>
</gene>
<dbReference type="PANTHER" id="PTHR43818">
    <property type="entry name" value="BCDNA.GH03377"/>
    <property type="match status" value="1"/>
</dbReference>
<feature type="domain" description="Gal80p-like C-terminal" evidence="3">
    <location>
        <begin position="135"/>
        <end position="274"/>
    </location>
</feature>
<dbReference type="SUPFAM" id="SSF51735">
    <property type="entry name" value="NAD(P)-binding Rossmann-fold domains"/>
    <property type="match status" value="1"/>
</dbReference>
<dbReference type="Pfam" id="PF01408">
    <property type="entry name" value="GFO_IDH_MocA"/>
    <property type="match status" value="1"/>
</dbReference>
<protein>
    <submittedName>
        <fullName evidence="4">Oxidoreductase domain-containing protein</fullName>
    </submittedName>
</protein>
<dbReference type="InterPro" id="IPR055080">
    <property type="entry name" value="Gal80p-like_C"/>
</dbReference>
<keyword evidence="1" id="KW-0560">Oxidoreductase</keyword>
<organism evidence="4 5">
    <name type="scientific">Caballeronia udeis</name>
    <dbReference type="NCBI Taxonomy" id="1232866"/>
    <lineage>
        <taxon>Bacteria</taxon>
        <taxon>Pseudomonadati</taxon>
        <taxon>Pseudomonadota</taxon>
        <taxon>Betaproteobacteria</taxon>
        <taxon>Burkholderiales</taxon>
        <taxon>Burkholderiaceae</taxon>
        <taxon>Caballeronia</taxon>
    </lineage>
</organism>
<dbReference type="InterPro" id="IPR000683">
    <property type="entry name" value="Gfo/Idh/MocA-like_OxRdtase_N"/>
</dbReference>
<feature type="domain" description="Gfo/Idh/MocA-like oxidoreductase N-terminal" evidence="2">
    <location>
        <begin position="6"/>
        <end position="128"/>
    </location>
</feature>
<dbReference type="Proteomes" id="UP000054683">
    <property type="component" value="Unassembled WGS sequence"/>
</dbReference>
<dbReference type="GO" id="GO:0000166">
    <property type="term" value="F:nucleotide binding"/>
    <property type="evidence" value="ECO:0007669"/>
    <property type="project" value="InterPro"/>
</dbReference>
<dbReference type="SUPFAM" id="SSF55347">
    <property type="entry name" value="Glyceraldehyde-3-phosphate dehydrogenase-like, C-terminal domain"/>
    <property type="match status" value="1"/>
</dbReference>
<evidence type="ECO:0000313" key="4">
    <source>
        <dbReference type="EMBL" id="SAL29451.1"/>
    </source>
</evidence>
<evidence type="ECO:0000259" key="3">
    <source>
        <dbReference type="Pfam" id="PF22685"/>
    </source>
</evidence>
<accession>A0A158GC87</accession>